<keyword evidence="1" id="KW-0808">Transferase</keyword>
<accession>A0A183TXT6</accession>
<reference evidence="10" key="1">
    <citation type="submission" date="2016-06" db="UniProtKB">
        <authorList>
            <consortium name="WormBaseParasite"/>
        </authorList>
    </citation>
    <scope>IDENTIFICATION</scope>
</reference>
<proteinExistence type="predicted"/>
<dbReference type="InterPro" id="IPR055510">
    <property type="entry name" value="DUF7083"/>
</dbReference>
<reference evidence="8 9" key="2">
    <citation type="submission" date="2018-11" db="EMBL/GenBank/DDBJ databases">
        <authorList>
            <consortium name="Pathogen Informatics"/>
        </authorList>
    </citation>
    <scope>NUCLEOTIDE SEQUENCE [LARGE SCALE GENOMIC DNA]</scope>
</reference>
<dbReference type="Proteomes" id="UP000050794">
    <property type="component" value="Unassembled WGS sequence"/>
</dbReference>
<dbReference type="WBParaSite" id="TCNE_0000105501-mRNA-1">
    <property type="protein sequence ID" value="TCNE_0000105501-mRNA-1"/>
    <property type="gene ID" value="TCNE_0000105501"/>
</dbReference>
<dbReference type="PANTHER" id="PTHR37984">
    <property type="entry name" value="PROTEIN CBG26694"/>
    <property type="match status" value="1"/>
</dbReference>
<dbReference type="InterPro" id="IPR001995">
    <property type="entry name" value="Peptidase_A2_cat"/>
</dbReference>
<evidence type="ECO:0000259" key="7">
    <source>
        <dbReference type="PROSITE" id="PS50175"/>
    </source>
</evidence>
<evidence type="ECO:0000256" key="3">
    <source>
        <dbReference type="ARBA" id="ARBA00022722"/>
    </source>
</evidence>
<keyword evidence="9" id="KW-1185">Reference proteome</keyword>
<gene>
    <name evidence="8" type="ORF">TCNE_LOCUS1056</name>
</gene>
<evidence type="ECO:0000256" key="2">
    <source>
        <dbReference type="ARBA" id="ARBA00022695"/>
    </source>
</evidence>
<dbReference type="PANTHER" id="PTHR37984:SF5">
    <property type="entry name" value="PROTEIN NYNRIN-LIKE"/>
    <property type="match status" value="1"/>
</dbReference>
<dbReference type="InterPro" id="IPR021109">
    <property type="entry name" value="Peptidase_aspartic_dom_sf"/>
</dbReference>
<dbReference type="SUPFAM" id="SSF50630">
    <property type="entry name" value="Acid proteases"/>
    <property type="match status" value="1"/>
</dbReference>
<name>A0A183TXT6_TOXCA</name>
<evidence type="ECO:0000313" key="9">
    <source>
        <dbReference type="Proteomes" id="UP000050794"/>
    </source>
</evidence>
<sequence>MKKVGQEEARLRMIDSEDLRAILEAQEERQHQMLKAVLETANQQQQALLEQVGRIFSAIGPTASPASAAEFVTNSLSTRLPEFIYDPDNGCTFDVWFNRYEDVIVQDGSTLDEAAKTRLIVSKLDAVAYTRFANHILPKRASELCYDDTVKTLKELFGHSTSVFARRYNYLRTQRNGESLSDYTGMVNRRHEMAEFNAITPEQMKCLVWICGLHTPDDADIRTLALRKMEDNPQTTLKQLSLEIQQFLNIRRDAKLLGSPPSLLQAEVSAVATKKNYCYFIDKTCHNCKRIGHKKGYCKNFTNKRSRNRKKSRATSNVVVIASTGTDVAPVNRIYRKVNINGATIQMRLDTGADVTLLSIKDWIKINRPKLLPPLVKLKSADNKDIKVRGYFECDFDINGHKGRGNCYVADTQSLLGLDWIAQNKPLLRRLTEDTICKVSTTTSNHLRSSTSADSPIGPCDSKMEEQFKRRHGARRRHFEVGDAIYAKDYREPKSTWMSGIIVRKTGNATYIVRCGKLLWTRHINQLRSRNSTPESATLNQLLDVFDLPLFKSETGTTNPAPAPPPPLTALRRSTRIRHASRQLHMDSTKRHISPNSKGEVLWNTTARRLIS</sequence>
<dbReference type="InterPro" id="IPR050951">
    <property type="entry name" value="Retrovirus_Pol_polyprotein"/>
</dbReference>
<protein>
    <submittedName>
        <fullName evidence="10">Peptidase A2 domain-containing protein</fullName>
    </submittedName>
</protein>
<evidence type="ECO:0000313" key="10">
    <source>
        <dbReference type="WBParaSite" id="TCNE_0000105501-mRNA-1"/>
    </source>
</evidence>
<evidence type="ECO:0000256" key="1">
    <source>
        <dbReference type="ARBA" id="ARBA00022679"/>
    </source>
</evidence>
<dbReference type="PROSITE" id="PS50175">
    <property type="entry name" value="ASP_PROT_RETROV"/>
    <property type="match status" value="1"/>
</dbReference>
<keyword evidence="2" id="KW-0548">Nucleotidyltransferase</keyword>
<dbReference type="AlphaFoldDB" id="A0A183TXT6"/>
<feature type="coiled-coil region" evidence="6">
    <location>
        <begin position="24"/>
        <end position="51"/>
    </location>
</feature>
<dbReference type="EMBL" id="UYWY01000665">
    <property type="protein sequence ID" value="VDM25386.1"/>
    <property type="molecule type" value="Genomic_DNA"/>
</dbReference>
<keyword evidence="3" id="KW-0540">Nuclease</keyword>
<evidence type="ECO:0000313" key="8">
    <source>
        <dbReference type="EMBL" id="VDM25386.1"/>
    </source>
</evidence>
<dbReference type="Pfam" id="PF23309">
    <property type="entry name" value="DUF7083"/>
    <property type="match status" value="1"/>
</dbReference>
<keyword evidence="5" id="KW-0378">Hydrolase</keyword>
<evidence type="ECO:0000256" key="6">
    <source>
        <dbReference type="SAM" id="Coils"/>
    </source>
</evidence>
<dbReference type="GO" id="GO:0016779">
    <property type="term" value="F:nucleotidyltransferase activity"/>
    <property type="evidence" value="ECO:0007669"/>
    <property type="project" value="UniProtKB-KW"/>
</dbReference>
<dbReference type="GO" id="GO:0004519">
    <property type="term" value="F:endonuclease activity"/>
    <property type="evidence" value="ECO:0007669"/>
    <property type="project" value="UniProtKB-KW"/>
</dbReference>
<organism evidence="9 10">
    <name type="scientific">Toxocara canis</name>
    <name type="common">Canine roundworm</name>
    <dbReference type="NCBI Taxonomy" id="6265"/>
    <lineage>
        <taxon>Eukaryota</taxon>
        <taxon>Metazoa</taxon>
        <taxon>Ecdysozoa</taxon>
        <taxon>Nematoda</taxon>
        <taxon>Chromadorea</taxon>
        <taxon>Rhabditida</taxon>
        <taxon>Spirurina</taxon>
        <taxon>Ascaridomorpha</taxon>
        <taxon>Ascaridoidea</taxon>
        <taxon>Toxocaridae</taxon>
        <taxon>Toxocara</taxon>
    </lineage>
</organism>
<keyword evidence="4" id="KW-0255">Endonuclease</keyword>
<keyword evidence="6" id="KW-0175">Coiled coil</keyword>
<evidence type="ECO:0000256" key="4">
    <source>
        <dbReference type="ARBA" id="ARBA00022759"/>
    </source>
</evidence>
<dbReference type="GO" id="GO:0004190">
    <property type="term" value="F:aspartic-type endopeptidase activity"/>
    <property type="evidence" value="ECO:0007669"/>
    <property type="project" value="InterPro"/>
</dbReference>
<dbReference type="Gene3D" id="2.40.70.10">
    <property type="entry name" value="Acid Proteases"/>
    <property type="match status" value="1"/>
</dbReference>
<dbReference type="GO" id="GO:0006508">
    <property type="term" value="P:proteolysis"/>
    <property type="evidence" value="ECO:0007669"/>
    <property type="project" value="InterPro"/>
</dbReference>
<feature type="domain" description="Peptidase A2" evidence="7">
    <location>
        <begin position="345"/>
        <end position="363"/>
    </location>
</feature>
<evidence type="ECO:0000256" key="5">
    <source>
        <dbReference type="ARBA" id="ARBA00022801"/>
    </source>
</evidence>